<keyword evidence="2" id="KW-0106">Calcium</keyword>
<dbReference type="EMBL" id="BAABGJ010000081">
    <property type="protein sequence ID" value="GAA4359503.1"/>
    <property type="molecule type" value="Genomic_DNA"/>
</dbReference>
<gene>
    <name evidence="5" type="ORF">GCM10023165_55680</name>
</gene>
<name>A0ABP8IID1_9BURK</name>
<feature type="region of interest" description="Disordered" evidence="3">
    <location>
        <begin position="223"/>
        <end position="243"/>
    </location>
</feature>
<organism evidence="5 6">
    <name type="scientific">Variovorax defluvii</name>
    <dbReference type="NCBI Taxonomy" id="913761"/>
    <lineage>
        <taxon>Bacteria</taxon>
        <taxon>Pseudomonadati</taxon>
        <taxon>Pseudomonadota</taxon>
        <taxon>Betaproteobacteria</taxon>
        <taxon>Burkholderiales</taxon>
        <taxon>Comamonadaceae</taxon>
        <taxon>Variovorax</taxon>
    </lineage>
</organism>
<accession>A0ABP8IID1</accession>
<dbReference type="Proteomes" id="UP001500975">
    <property type="component" value="Unassembled WGS sequence"/>
</dbReference>
<proteinExistence type="predicted"/>
<reference evidence="6" key="1">
    <citation type="journal article" date="2019" name="Int. J. Syst. Evol. Microbiol.">
        <title>The Global Catalogue of Microorganisms (GCM) 10K type strain sequencing project: providing services to taxonomists for standard genome sequencing and annotation.</title>
        <authorList>
            <consortium name="The Broad Institute Genomics Platform"/>
            <consortium name="The Broad Institute Genome Sequencing Center for Infectious Disease"/>
            <person name="Wu L."/>
            <person name="Ma J."/>
        </authorList>
    </citation>
    <scope>NUCLEOTIDE SEQUENCE [LARGE SCALE GENOMIC DNA]</scope>
    <source>
        <strain evidence="6">JCM 17804</strain>
    </source>
</reference>
<evidence type="ECO:0000256" key="1">
    <source>
        <dbReference type="ARBA" id="ARBA00022723"/>
    </source>
</evidence>
<comment type="caution">
    <text evidence="5">The sequence shown here is derived from an EMBL/GenBank/DDBJ whole genome shotgun (WGS) entry which is preliminary data.</text>
</comment>
<evidence type="ECO:0000256" key="2">
    <source>
        <dbReference type="ARBA" id="ARBA00022837"/>
    </source>
</evidence>
<sequence>MVMLNVSKDFSMFGRAYTDYEDLDFDGAVDYTFMPGFKYYGYFDSTKCYTYSTSNGRFSPSKLATLEAGKYYCAGSSESNSTYWSGNFLNWATMSRMDVLRKILFGGLRSTDTTASTVLELSFVPRNSQAFVKFYNGGDLNRLTPFNYSDGLTLCRRHQNPSGDSASQSTSLLPVIRTARGNYLLWNMTEVRTCNWTQEISYTWKTPTVNFMTANYVGADPAKTATHKTGTPPSPSNSGESNEYTARVEACVSTLIGDEHCKQYGTNWKPQGLLNDFGESDNYGNKAAKAEFALLLGSFDSNLDGAVLRKNMSEINDEVNQSTGQFLYLSGGTGGIIQALSKLRLYGYNPNNGNYSQTCDSRSIGNGNCPSWGNPIGEIVTEGLRYFAGKSALYTGGTKDAEFSLPTPTWSDPLTATRSYSSGKTRAALYGKNTCRPLNMVTISSGVSTFDHDKVEYAFSSLSTQSAASFTRSIGAQEGIDGTTRLVGNTGVTGGNNDLCTGKNVGDLAVLTGLCPEAPNMKGTYLGAGAAYWGHVNRIRTDLTVPSNANAEALKVRQYAVSMAGGSASIQIPVPGTSPTRYVYITPASLDSLISTSNPLAGNLVDFKVLRRAADGSSGSFLVLWQHYMLGEDQDQDMLGSIRYEIDSSQTPPRLKIYTQTLESDTGSQVPFLFGYTLVGTGSDGFHAHSAINNGYAVDNDATYGTGQVAGGSASSNCNDPRKCVRFTRNGNDVYVFGETLKTYSMTGSLDAVIRDPLWYIAKYGGFKDSTTAPTGKPEAVAKWDRKRADGALCGGANQPACSDGIPDNYFLARRPDLLEESLRQVFSDITANSNSAPAVSRPDLRDGDFKYIATFSPQDLHGELIAYKLDTSGNFESSPTARGHENLTNTAPASRRIITNTSTLRGVGFTRAAIAADTTSGAAYLAALETTSTRQAGLIDYLRGSRANEAAGLNYRVRNATSIMGGVINSNPWLQDRPAANFFGSNFPSYGTFRSQQNQRDRLIWVGASDGMLHGFTSDTLTPVMSYVPQPLVPRLKTIADADANDVNAYMDGSPFTGDVMVGTGTTASAWKTYLFSSLGRGGKGIFALDVTAPASSTSNSLTEANAASIFKWQFTSVDDADLGYVISEGGIHPLTNQASQIAKMPNGKFAVIFGNGLSSTGGKAVLYILFVDGPDTAGSWANGRFKKIVVDSAGSNGLMQPSWIDTNEDGLADTIYAGDLKGNLWKFDVSSTDPANWREAYGKPLYSAKDSTPAANALPITAAPAIRFHPDGGQVVVFGTGKSVVSGDFPDTSRSQRIFGIWDKPSYATALGTIPTGVAELQQRSWSLDSTTGALVQGSVTAIDWSTKKGWYLDIPLSSGMVLSNLLYPSTTRDVGVPLVYKKAVTGEVCNDNAEGAYVQFNAVTGVANVNIFALTSSNGIVLGLTGLDQRFRVTEDSTTRCQPGLNCQRILGQNTDTNTKQNTTQSRIFWREIPGLKTTTESH</sequence>
<keyword evidence="1" id="KW-0479">Metal-binding</keyword>
<evidence type="ECO:0000313" key="6">
    <source>
        <dbReference type="Proteomes" id="UP001500975"/>
    </source>
</evidence>
<keyword evidence="6" id="KW-1185">Reference proteome</keyword>
<evidence type="ECO:0000256" key="3">
    <source>
        <dbReference type="SAM" id="MobiDB-lite"/>
    </source>
</evidence>
<evidence type="ECO:0000259" key="4">
    <source>
        <dbReference type="Pfam" id="PF05567"/>
    </source>
</evidence>
<dbReference type="InterPro" id="IPR008707">
    <property type="entry name" value="B-propeller_PilY1"/>
</dbReference>
<evidence type="ECO:0000313" key="5">
    <source>
        <dbReference type="EMBL" id="GAA4359503.1"/>
    </source>
</evidence>
<dbReference type="Pfam" id="PF05567">
    <property type="entry name" value="T4P_PilY1"/>
    <property type="match status" value="1"/>
</dbReference>
<protein>
    <recommendedName>
        <fullName evidence="4">PilY1 beta-propeller domain-containing protein</fullName>
    </recommendedName>
</protein>
<feature type="domain" description="PilY1 beta-propeller" evidence="4">
    <location>
        <begin position="990"/>
        <end position="1330"/>
    </location>
</feature>